<feature type="region of interest" description="Disordered" evidence="4">
    <location>
        <begin position="1"/>
        <end position="171"/>
    </location>
</feature>
<dbReference type="Pfam" id="PF00018">
    <property type="entry name" value="SH3_1"/>
    <property type="match status" value="1"/>
</dbReference>
<dbReference type="InterPro" id="IPR047270">
    <property type="entry name" value="PH_ephexin"/>
</dbReference>
<dbReference type="InterPro" id="IPR036028">
    <property type="entry name" value="SH3-like_dom_sf"/>
</dbReference>
<evidence type="ECO:0000313" key="8">
    <source>
        <dbReference type="Proteomes" id="UP000694890"/>
    </source>
</evidence>
<feature type="compositionally biased region" description="Pro residues" evidence="4">
    <location>
        <begin position="374"/>
        <end position="384"/>
    </location>
</feature>
<dbReference type="SUPFAM" id="SSF50044">
    <property type="entry name" value="SH3-domain"/>
    <property type="match status" value="1"/>
</dbReference>
<feature type="compositionally biased region" description="Pro residues" evidence="4">
    <location>
        <begin position="433"/>
        <end position="451"/>
    </location>
</feature>
<feature type="compositionally biased region" description="Pro residues" evidence="4">
    <location>
        <begin position="27"/>
        <end position="37"/>
    </location>
</feature>
<dbReference type="PROSITE" id="PS50003">
    <property type="entry name" value="PH_DOMAIN"/>
    <property type="match status" value="1"/>
</dbReference>
<evidence type="ECO:0000259" key="5">
    <source>
        <dbReference type="PROSITE" id="PS50002"/>
    </source>
</evidence>
<protein>
    <submittedName>
        <fullName evidence="9">LOW QUALITY PROTEIN: rho guanine nucleotide exchange factor 15</fullName>
    </submittedName>
</protein>
<evidence type="ECO:0000313" key="9">
    <source>
        <dbReference type="RefSeq" id="XP_018526985.1"/>
    </source>
</evidence>
<gene>
    <name evidence="9" type="primary">arhgef15b</name>
</gene>
<dbReference type="KEGG" id="lcf:108880008"/>
<feature type="domain" description="PH" evidence="6">
    <location>
        <begin position="812"/>
        <end position="925"/>
    </location>
</feature>
<dbReference type="InterPro" id="IPR011993">
    <property type="entry name" value="PH-like_dom_sf"/>
</dbReference>
<feature type="compositionally biased region" description="Polar residues" evidence="4">
    <location>
        <begin position="414"/>
        <end position="427"/>
    </location>
</feature>
<reference evidence="9" key="1">
    <citation type="submission" date="2025-08" db="UniProtKB">
        <authorList>
            <consortium name="RefSeq"/>
        </authorList>
    </citation>
    <scope>IDENTIFICATION</scope>
    <source>
        <tissue evidence="9">Brain</tissue>
    </source>
</reference>
<dbReference type="InterPro" id="IPR000219">
    <property type="entry name" value="DH_dom"/>
</dbReference>
<dbReference type="GeneID" id="108880008"/>
<dbReference type="PANTHER" id="PTHR12845:SF7">
    <property type="entry name" value="RHO GUANINE NUCLEOTIDE EXCHANGE FACTOR 15"/>
    <property type="match status" value="1"/>
</dbReference>
<feature type="compositionally biased region" description="Polar residues" evidence="4">
    <location>
        <begin position="63"/>
        <end position="81"/>
    </location>
</feature>
<evidence type="ECO:0000256" key="2">
    <source>
        <dbReference type="ARBA" id="ARBA00022658"/>
    </source>
</evidence>
<feature type="region of interest" description="Disordered" evidence="4">
    <location>
        <begin position="195"/>
        <end position="246"/>
    </location>
</feature>
<dbReference type="SUPFAM" id="SSF48065">
    <property type="entry name" value="DBL homology domain (DH-domain)"/>
    <property type="match status" value="1"/>
</dbReference>
<evidence type="ECO:0000259" key="7">
    <source>
        <dbReference type="PROSITE" id="PS50010"/>
    </source>
</evidence>
<dbReference type="SMART" id="SM00325">
    <property type="entry name" value="RhoGEF"/>
    <property type="match status" value="1"/>
</dbReference>
<dbReference type="SMART" id="SM00326">
    <property type="entry name" value="SH3"/>
    <property type="match status" value="1"/>
</dbReference>
<evidence type="ECO:0000256" key="4">
    <source>
        <dbReference type="SAM" id="MobiDB-lite"/>
    </source>
</evidence>
<feature type="region of interest" description="Disordered" evidence="4">
    <location>
        <begin position="266"/>
        <end position="483"/>
    </location>
</feature>
<dbReference type="SUPFAM" id="SSF50729">
    <property type="entry name" value="PH domain-like"/>
    <property type="match status" value="1"/>
</dbReference>
<feature type="compositionally biased region" description="Acidic residues" evidence="4">
    <location>
        <begin position="198"/>
        <end position="246"/>
    </location>
</feature>
<dbReference type="GO" id="GO:0005085">
    <property type="term" value="F:guanyl-nucleotide exchange factor activity"/>
    <property type="evidence" value="ECO:0007669"/>
    <property type="project" value="UniProtKB-KW"/>
</dbReference>
<feature type="compositionally biased region" description="Low complexity" evidence="4">
    <location>
        <begin position="351"/>
        <end position="360"/>
    </location>
</feature>
<feature type="region of interest" description="Disordered" evidence="4">
    <location>
        <begin position="545"/>
        <end position="568"/>
    </location>
</feature>
<dbReference type="CDD" id="cd11793">
    <property type="entry name" value="SH3_ephexin1_like"/>
    <property type="match status" value="1"/>
</dbReference>
<dbReference type="CDD" id="cd01221">
    <property type="entry name" value="PH_ephexin"/>
    <property type="match status" value="1"/>
</dbReference>
<dbReference type="CTD" id="555489"/>
<evidence type="ECO:0000256" key="3">
    <source>
        <dbReference type="PROSITE-ProRule" id="PRU00192"/>
    </source>
</evidence>
<proteinExistence type="predicted"/>
<dbReference type="AlphaFoldDB" id="A0AAJ7LM14"/>
<dbReference type="Gene3D" id="1.20.900.10">
    <property type="entry name" value="Dbl homology (DH) domain"/>
    <property type="match status" value="1"/>
</dbReference>
<feature type="compositionally biased region" description="Polar residues" evidence="4">
    <location>
        <begin position="1"/>
        <end position="11"/>
    </location>
</feature>
<keyword evidence="2" id="KW-0344">Guanine-nucleotide releasing factor</keyword>
<sequence length="1029" mass="115533">MSVQEASQRPMSPSPFKPEVKQRPEIPPKPLTQPGSPPLGDRGSGKSHTGGKVKRIVNKFSKQESASNDPEEQATNGTSELTPGKRFKRLPTIKPKPNRSSLQLQIKGEQAPPLPVKRSRILQKQKEIGGAEEGESISVEGGRSAPDGKEVEVQPNGGGEAEVQHSPDAPLSPCCDPSCSCVCHLQRPGMKLVWVPVDAEEDEEEQRGEVEEDGEDWEEYEEEERGGEGDSEAEDEVDGISEGDEVEAWKQKKAKFNQCLDVLIGEGNRRRSDPGPHSVFTTLADTRSHSPPVPPKQATNNQAPTQDKEEDNIYEATLLVVDPATKKTTPMCKELDIPLIRVRKPARRSKLSSSTSDPTSEFQTDSEPISSPQNEPPAIPPRMPLNPDSRSLTPVHRGGIPLPQPTLEEWRSLRPSSPTGSTASGLSPQRAVTPPPASSLVPQRPPPPPPKTDPRRLSSASVQSLTQKKEGEENGGNEGEKDDFLDELNSSLRRETLFSWESRLQDEPLYQTYRASVITKEIRRQTVCRNISKTSVDFAMDMNARRSGTGAGTQTGNGQPKGSPGQTLAQSTLWQDLPNVRESGVLEQLTSDQCKYQESMFEVLTSEASYLRSLRVLTDHFLNSRELDETIIIRDKKTLFSNILRVEEVSERFLKDLEERIFKDVVFPDICDVIHYHAQHKFPVYIDYVRNQIYQEKAFTELMKNNVQFAAVITRLQESPQCQRLPFASFLLLPFQRITRIKMLIENILKRTKEGTNEEKTASKALASVTKIIEDCNTEVGKMRQVEELISVSKTLDFDKLKNIPIISQNRFLEKKGELQEMSKGGTLFNMRAKFTPVHLFLFNDLLVIAAKKGAERFVVLDHAHRSLVQVQPIDEGGSSGGPYENCFNVTLLENHQGRMMERLLKAPSQSDMHRWMAAFPNPTNPDRQDDEVIYEDWDCPQVQCVEPYVAQQADELTLEPTEIINVIRKTNEGWYEGIRLSDGQKGWFPVGNVIEITNEHVRRRNLRERYRVMQAASLVTNSKVRTLN</sequence>
<feature type="compositionally biased region" description="Basic residues" evidence="4">
    <location>
        <begin position="341"/>
        <end position="350"/>
    </location>
</feature>
<dbReference type="Gene3D" id="2.30.29.30">
    <property type="entry name" value="Pleckstrin-homology domain (PH domain)/Phosphotyrosine-binding domain (PTB)"/>
    <property type="match status" value="1"/>
</dbReference>
<dbReference type="InterPro" id="IPR001452">
    <property type="entry name" value="SH3_domain"/>
</dbReference>
<dbReference type="CDD" id="cd00160">
    <property type="entry name" value="RhoGEF"/>
    <property type="match status" value="1"/>
</dbReference>
<dbReference type="FunFam" id="1.20.900.10:FF:000007">
    <property type="entry name" value="rho guanine nucleotide exchange factor 19"/>
    <property type="match status" value="1"/>
</dbReference>
<feature type="domain" description="DH" evidence="7">
    <location>
        <begin position="595"/>
        <end position="779"/>
    </location>
</feature>
<evidence type="ECO:0000259" key="6">
    <source>
        <dbReference type="PROSITE" id="PS50003"/>
    </source>
</evidence>
<dbReference type="Pfam" id="PF00621">
    <property type="entry name" value="RhoGEF"/>
    <property type="match status" value="1"/>
</dbReference>
<dbReference type="PROSITE" id="PS50002">
    <property type="entry name" value="SH3"/>
    <property type="match status" value="1"/>
</dbReference>
<dbReference type="InterPro" id="IPR035899">
    <property type="entry name" value="DBL_dom_sf"/>
</dbReference>
<accession>A0AAJ7LM14</accession>
<dbReference type="PANTHER" id="PTHR12845">
    <property type="entry name" value="GUANINE NUCLEOTIDE EXCHANGE FACTOR"/>
    <property type="match status" value="1"/>
</dbReference>
<keyword evidence="1 3" id="KW-0728">SH3 domain</keyword>
<name>A0AAJ7LM14_LATCA</name>
<organism evidence="8 9">
    <name type="scientific">Lates calcarifer</name>
    <name type="common">Barramundi</name>
    <name type="synonym">Holocentrus calcarifer</name>
    <dbReference type="NCBI Taxonomy" id="8187"/>
    <lineage>
        <taxon>Eukaryota</taxon>
        <taxon>Metazoa</taxon>
        <taxon>Chordata</taxon>
        <taxon>Craniata</taxon>
        <taxon>Vertebrata</taxon>
        <taxon>Euteleostomi</taxon>
        <taxon>Actinopterygii</taxon>
        <taxon>Neopterygii</taxon>
        <taxon>Teleostei</taxon>
        <taxon>Neoteleostei</taxon>
        <taxon>Acanthomorphata</taxon>
        <taxon>Carangaria</taxon>
        <taxon>Carangaria incertae sedis</taxon>
        <taxon>Centropomidae</taxon>
        <taxon>Lates</taxon>
    </lineage>
</organism>
<dbReference type="Gene3D" id="2.30.30.40">
    <property type="entry name" value="SH3 Domains"/>
    <property type="match status" value="1"/>
</dbReference>
<feature type="compositionally biased region" description="Polar residues" evidence="4">
    <location>
        <begin position="361"/>
        <end position="373"/>
    </location>
</feature>
<evidence type="ECO:0000256" key="1">
    <source>
        <dbReference type="ARBA" id="ARBA00022443"/>
    </source>
</evidence>
<dbReference type="PROSITE" id="PS50010">
    <property type="entry name" value="DH_2"/>
    <property type="match status" value="1"/>
</dbReference>
<feature type="domain" description="SH3" evidence="5">
    <location>
        <begin position="938"/>
        <end position="999"/>
    </location>
</feature>
<dbReference type="RefSeq" id="XP_018526985.1">
    <property type="nucleotide sequence ID" value="XM_018671469.2"/>
</dbReference>
<dbReference type="InterPro" id="IPR047271">
    <property type="entry name" value="Ephexin-like"/>
</dbReference>
<dbReference type="SMART" id="SM00233">
    <property type="entry name" value="PH"/>
    <property type="match status" value="1"/>
</dbReference>
<dbReference type="InterPro" id="IPR001849">
    <property type="entry name" value="PH_domain"/>
</dbReference>
<dbReference type="Proteomes" id="UP000694890">
    <property type="component" value="Linkage group LG14"/>
</dbReference>